<proteinExistence type="predicted"/>
<gene>
    <name evidence="2" type="ORF">N7493_001701</name>
</gene>
<evidence type="ECO:0000313" key="2">
    <source>
        <dbReference type="EMBL" id="KAJ5738546.1"/>
    </source>
</evidence>
<protein>
    <submittedName>
        <fullName evidence="2">Uncharacterized protein</fullName>
    </submittedName>
</protein>
<dbReference type="EMBL" id="JAQJAN010000002">
    <property type="protein sequence ID" value="KAJ5738546.1"/>
    <property type="molecule type" value="Genomic_DNA"/>
</dbReference>
<accession>A0AAD6HUQ2</accession>
<comment type="caution">
    <text evidence="2">The sequence shown here is derived from an EMBL/GenBank/DDBJ whole genome shotgun (WGS) entry which is preliminary data.</text>
</comment>
<name>A0AAD6HUQ2_9EURO</name>
<organism evidence="2 3">
    <name type="scientific">Penicillium malachiteum</name>
    <dbReference type="NCBI Taxonomy" id="1324776"/>
    <lineage>
        <taxon>Eukaryota</taxon>
        <taxon>Fungi</taxon>
        <taxon>Dikarya</taxon>
        <taxon>Ascomycota</taxon>
        <taxon>Pezizomycotina</taxon>
        <taxon>Eurotiomycetes</taxon>
        <taxon>Eurotiomycetidae</taxon>
        <taxon>Eurotiales</taxon>
        <taxon>Aspergillaceae</taxon>
        <taxon>Penicillium</taxon>
    </lineage>
</organism>
<keyword evidence="3" id="KW-1185">Reference proteome</keyword>
<feature type="region of interest" description="Disordered" evidence="1">
    <location>
        <begin position="96"/>
        <end position="120"/>
    </location>
</feature>
<evidence type="ECO:0000313" key="3">
    <source>
        <dbReference type="Proteomes" id="UP001215712"/>
    </source>
</evidence>
<reference evidence="2" key="1">
    <citation type="journal article" date="2023" name="IMA Fungus">
        <title>Comparative genomic study of the Penicillium genus elucidates a diverse pangenome and 15 lateral gene transfer events.</title>
        <authorList>
            <person name="Petersen C."/>
            <person name="Sorensen T."/>
            <person name="Nielsen M.R."/>
            <person name="Sondergaard T.E."/>
            <person name="Sorensen J.L."/>
            <person name="Fitzpatrick D.A."/>
            <person name="Frisvad J.C."/>
            <person name="Nielsen K.L."/>
        </authorList>
    </citation>
    <scope>NUCLEOTIDE SEQUENCE</scope>
    <source>
        <strain evidence="2">IBT 17514</strain>
    </source>
</reference>
<dbReference type="Proteomes" id="UP001215712">
    <property type="component" value="Unassembled WGS sequence"/>
</dbReference>
<reference evidence="2" key="2">
    <citation type="submission" date="2023-01" db="EMBL/GenBank/DDBJ databases">
        <authorList>
            <person name="Petersen C."/>
        </authorList>
    </citation>
    <scope>NUCLEOTIDE SEQUENCE</scope>
    <source>
        <strain evidence="2">IBT 17514</strain>
    </source>
</reference>
<feature type="compositionally biased region" description="Basic and acidic residues" evidence="1">
    <location>
        <begin position="109"/>
        <end position="120"/>
    </location>
</feature>
<sequence length="120" mass="13140">MASQGNADRLQQLDQKMTDLIDAFESLPQVQPPNPHPTAFFLLDFIRNSHKMLKNVDAEQYASGDSAAHETVKEVIGRNQFANLLLNDSSGKLSLMTGGDPSNPIDFGPDIKAKARSLTE</sequence>
<evidence type="ECO:0000256" key="1">
    <source>
        <dbReference type="SAM" id="MobiDB-lite"/>
    </source>
</evidence>
<dbReference type="AlphaFoldDB" id="A0AAD6HUQ2"/>